<keyword evidence="6" id="KW-0539">Nucleus</keyword>
<evidence type="ECO:0000256" key="2">
    <source>
        <dbReference type="ARBA" id="ARBA00022574"/>
    </source>
</evidence>
<protein>
    <recommendedName>
        <fullName evidence="8">WD40 repeat-containing protein SMU1</fullName>
    </recommendedName>
</protein>
<feature type="repeat" description="WD" evidence="9">
    <location>
        <begin position="258"/>
        <end position="299"/>
    </location>
</feature>
<dbReference type="AlphaFoldDB" id="A0A1X2HDX0"/>
<dbReference type="InterPro" id="IPR036322">
    <property type="entry name" value="WD40_repeat_dom_sf"/>
</dbReference>
<dbReference type="Pfam" id="PF17814">
    <property type="entry name" value="LisH_TPL"/>
    <property type="match status" value="1"/>
</dbReference>
<dbReference type="PROSITE" id="PS50082">
    <property type="entry name" value="WD_REPEATS_2"/>
    <property type="match status" value="4"/>
</dbReference>
<dbReference type="InterPro" id="IPR054532">
    <property type="entry name" value="TPL_SMU1_LisH-like"/>
</dbReference>
<dbReference type="PANTHER" id="PTHR22848">
    <property type="entry name" value="WD40 REPEAT PROTEIN"/>
    <property type="match status" value="1"/>
</dbReference>
<comment type="similarity">
    <text evidence="7">Belongs to the WD repeat SMU1 family.</text>
</comment>
<organism evidence="11 12">
    <name type="scientific">Syncephalastrum racemosum</name>
    <name type="common">Filamentous fungus</name>
    <dbReference type="NCBI Taxonomy" id="13706"/>
    <lineage>
        <taxon>Eukaryota</taxon>
        <taxon>Fungi</taxon>
        <taxon>Fungi incertae sedis</taxon>
        <taxon>Mucoromycota</taxon>
        <taxon>Mucoromycotina</taxon>
        <taxon>Mucoromycetes</taxon>
        <taxon>Mucorales</taxon>
        <taxon>Syncephalastraceae</taxon>
        <taxon>Syncephalastrum</taxon>
    </lineage>
</organism>
<dbReference type="OMA" id="QSGLCVR"/>
<evidence type="ECO:0000256" key="9">
    <source>
        <dbReference type="PROSITE-ProRule" id="PRU00221"/>
    </source>
</evidence>
<dbReference type="InterPro" id="IPR006594">
    <property type="entry name" value="LisH"/>
</dbReference>
<keyword evidence="12" id="KW-1185">Reference proteome</keyword>
<dbReference type="Proteomes" id="UP000242180">
    <property type="component" value="Unassembled WGS sequence"/>
</dbReference>
<name>A0A1X2HDX0_SYNRA</name>
<keyword evidence="5" id="KW-0508">mRNA splicing</keyword>
<feature type="repeat" description="WD" evidence="9">
    <location>
        <begin position="343"/>
        <end position="384"/>
    </location>
</feature>
<dbReference type="InterPro" id="IPR015943">
    <property type="entry name" value="WD40/YVTN_repeat-like_dom_sf"/>
</dbReference>
<feature type="repeat" description="WD" evidence="9">
    <location>
        <begin position="220"/>
        <end position="249"/>
    </location>
</feature>
<dbReference type="InterPro" id="IPR019775">
    <property type="entry name" value="WD40_repeat_CS"/>
</dbReference>
<evidence type="ECO:0000313" key="12">
    <source>
        <dbReference type="Proteomes" id="UP000242180"/>
    </source>
</evidence>
<dbReference type="SMART" id="SM00667">
    <property type="entry name" value="LisH"/>
    <property type="match status" value="1"/>
</dbReference>
<dbReference type="InterPro" id="IPR001680">
    <property type="entry name" value="WD40_rpt"/>
</dbReference>
<evidence type="ECO:0000256" key="6">
    <source>
        <dbReference type="ARBA" id="ARBA00023242"/>
    </source>
</evidence>
<evidence type="ECO:0000256" key="5">
    <source>
        <dbReference type="ARBA" id="ARBA00023187"/>
    </source>
</evidence>
<dbReference type="PROSITE" id="PS00678">
    <property type="entry name" value="WD_REPEATS_1"/>
    <property type="match status" value="1"/>
</dbReference>
<accession>A0A1X2HDX0</accession>
<feature type="domain" description="CTLH" evidence="10">
    <location>
        <begin position="42"/>
        <end position="94"/>
    </location>
</feature>
<dbReference type="OrthoDB" id="538223at2759"/>
<comment type="subcellular location">
    <subcellularLocation>
        <location evidence="1">Nucleus speckle</location>
    </subcellularLocation>
</comment>
<dbReference type="GO" id="GO:0000398">
    <property type="term" value="P:mRNA splicing, via spliceosome"/>
    <property type="evidence" value="ECO:0007669"/>
    <property type="project" value="InterPro"/>
</dbReference>
<evidence type="ECO:0000256" key="7">
    <source>
        <dbReference type="ARBA" id="ARBA00025801"/>
    </source>
</evidence>
<keyword evidence="4" id="KW-0677">Repeat</keyword>
<evidence type="ECO:0000256" key="3">
    <source>
        <dbReference type="ARBA" id="ARBA00022664"/>
    </source>
</evidence>
<dbReference type="SMART" id="SM00320">
    <property type="entry name" value="WD40"/>
    <property type="match status" value="5"/>
</dbReference>
<dbReference type="PROSITE" id="PS50897">
    <property type="entry name" value="CTLH"/>
    <property type="match status" value="1"/>
</dbReference>
<evidence type="ECO:0000256" key="4">
    <source>
        <dbReference type="ARBA" id="ARBA00022737"/>
    </source>
</evidence>
<dbReference type="Gene3D" id="2.130.10.10">
    <property type="entry name" value="YVTN repeat-like/Quinoprotein amine dehydrogenase"/>
    <property type="match status" value="1"/>
</dbReference>
<proteinExistence type="inferred from homology"/>
<dbReference type="Pfam" id="PF00400">
    <property type="entry name" value="WD40"/>
    <property type="match status" value="4"/>
</dbReference>
<keyword evidence="2 9" id="KW-0853">WD repeat</keyword>
<gene>
    <name evidence="11" type="ORF">BCR43DRAFT_474943</name>
</gene>
<dbReference type="STRING" id="13706.A0A1X2HDX0"/>
<dbReference type="PROSITE" id="PS50896">
    <property type="entry name" value="LISH"/>
    <property type="match status" value="1"/>
</dbReference>
<evidence type="ECO:0000256" key="1">
    <source>
        <dbReference type="ARBA" id="ARBA00004324"/>
    </source>
</evidence>
<dbReference type="PROSITE" id="PS50294">
    <property type="entry name" value="WD_REPEATS_REGION"/>
    <property type="match status" value="3"/>
</dbReference>
<evidence type="ECO:0000313" key="11">
    <source>
        <dbReference type="EMBL" id="ORY96940.1"/>
    </source>
</evidence>
<feature type="repeat" description="WD" evidence="9">
    <location>
        <begin position="301"/>
        <end position="342"/>
    </location>
</feature>
<reference evidence="11 12" key="1">
    <citation type="submission" date="2016-07" db="EMBL/GenBank/DDBJ databases">
        <title>Pervasive Adenine N6-methylation of Active Genes in Fungi.</title>
        <authorList>
            <consortium name="DOE Joint Genome Institute"/>
            <person name="Mondo S.J."/>
            <person name="Dannebaum R.O."/>
            <person name="Kuo R.C."/>
            <person name="Labutti K."/>
            <person name="Haridas S."/>
            <person name="Kuo A."/>
            <person name="Salamov A."/>
            <person name="Ahrendt S.R."/>
            <person name="Lipzen A."/>
            <person name="Sullivan W."/>
            <person name="Andreopoulos W.B."/>
            <person name="Clum A."/>
            <person name="Lindquist E."/>
            <person name="Daum C."/>
            <person name="Ramamoorthy G.K."/>
            <person name="Gryganskyi A."/>
            <person name="Culley D."/>
            <person name="Magnuson J.K."/>
            <person name="James T.Y."/>
            <person name="O'Malley M.A."/>
            <person name="Stajich J.E."/>
            <person name="Spatafora J.W."/>
            <person name="Visel A."/>
            <person name="Grigoriev I.V."/>
        </authorList>
    </citation>
    <scope>NUCLEOTIDE SEQUENCE [LARGE SCALE GENOMIC DNA]</scope>
    <source>
        <strain evidence="11 12">NRRL 2496</strain>
    </source>
</reference>
<dbReference type="GO" id="GO:0016607">
    <property type="term" value="C:nuclear speck"/>
    <property type="evidence" value="ECO:0007669"/>
    <property type="project" value="UniProtKB-SubCell"/>
</dbReference>
<dbReference type="CDD" id="cd00200">
    <property type="entry name" value="WD40"/>
    <property type="match status" value="1"/>
</dbReference>
<keyword evidence="3" id="KW-0507">mRNA processing</keyword>
<dbReference type="PRINTS" id="PR00320">
    <property type="entry name" value="GPROTEINBRPT"/>
</dbReference>
<dbReference type="InterPro" id="IPR045184">
    <property type="entry name" value="SMU1"/>
</dbReference>
<dbReference type="InParanoid" id="A0A1X2HDX0"/>
<evidence type="ECO:0000259" key="10">
    <source>
        <dbReference type="PROSITE" id="PS50897"/>
    </source>
</evidence>
<dbReference type="InterPro" id="IPR006595">
    <property type="entry name" value="CTLH_C"/>
</dbReference>
<dbReference type="EMBL" id="MCGN01000005">
    <property type="protein sequence ID" value="ORY96940.1"/>
    <property type="molecule type" value="Genomic_DNA"/>
</dbReference>
<dbReference type="InterPro" id="IPR020472">
    <property type="entry name" value="WD40_PAC1"/>
</dbReference>
<evidence type="ECO:0000256" key="8">
    <source>
        <dbReference type="ARBA" id="ARBA00026184"/>
    </source>
</evidence>
<comment type="caution">
    <text evidence="11">The sequence shown here is derived from an EMBL/GenBank/DDBJ whole genome shotgun (WGS) entry which is preliminary data.</text>
</comment>
<dbReference type="SUPFAM" id="SSF50978">
    <property type="entry name" value="WD40 repeat-like"/>
    <property type="match status" value="1"/>
</dbReference>
<sequence>MSTQTQLSPDDTIRLITQFLRENNLTDSLETLQDESQITFNAVENKETFVQDIVQGRWDTVLRQIAKLTIPDRKRIDLYEQVLIELAEQDEWSAAEAVFARAECLDLLRVQDVDRYMRIQKMVHARQMYAKGMDHAARRQHIASELAKEVTSVAPSRLFALLGQSLKWEQQQGALIADAPFDLFQGTVPVQKDEEDAFACQHYCTIKFPGKKAHAEHALFSPDGQYLATASVDGFIEIWNYMTGKLRRDLHYQAEDMLMAMDKSVVCLAFSQDSKLLASGSTDGHVAIWKVQTGACQRRIAPAHSQGVTSLCFNKDSTQVLSGGYDHTVKLHGLKSGKLLKEFRGHTSFVNATLFSQDNTRVLSASSDGTVKIWDTKTTHCLHTLTPQPASTTGEKMNQHPLNTVGNPTVQQILPFKDASQFLVCNKSSTLYVINLRGQVVKQFAHNKKGSGEFVACSISPRGELVYGVAEDGVLYCFRTSNGKLISDIKMSDREILGLAGHPLHNVMVAYDDVGHVLLYRA</sequence>